<feature type="domain" description="TmcA/NAT10 N-terminal" evidence="1">
    <location>
        <begin position="1"/>
        <end position="159"/>
    </location>
</feature>
<reference evidence="2 3" key="1">
    <citation type="journal article" date="2024" name="Nat. Commun.">
        <title>Phylogenomics reveals the evolutionary origins of lichenization in chlorophyte algae.</title>
        <authorList>
            <person name="Puginier C."/>
            <person name="Libourel C."/>
            <person name="Otte J."/>
            <person name="Skaloud P."/>
            <person name="Haon M."/>
            <person name="Grisel S."/>
            <person name="Petersen M."/>
            <person name="Berrin J.G."/>
            <person name="Delaux P.M."/>
            <person name="Dal Grande F."/>
            <person name="Keller J."/>
        </authorList>
    </citation>
    <scope>NUCLEOTIDE SEQUENCE [LARGE SCALE GENOMIC DNA]</scope>
    <source>
        <strain evidence="2 3">SAG 245.80</strain>
    </source>
</reference>
<accession>A0AAW1R1X3</accession>
<name>A0AAW1R1X3_9CHLO</name>
<dbReference type="PANTHER" id="PTHR10925">
    <property type="entry name" value="N-ACETYLTRANSFERASE 10"/>
    <property type="match status" value="1"/>
</dbReference>
<dbReference type="GO" id="GO:1904812">
    <property type="term" value="P:rRNA acetylation involved in maturation of SSU-rRNA"/>
    <property type="evidence" value="ECO:0007669"/>
    <property type="project" value="TreeGrafter"/>
</dbReference>
<dbReference type="InterPro" id="IPR013562">
    <property type="entry name" value="TmcA/NAT10_N"/>
</dbReference>
<organism evidence="2 3">
    <name type="scientific">Elliptochloris bilobata</name>
    <dbReference type="NCBI Taxonomy" id="381761"/>
    <lineage>
        <taxon>Eukaryota</taxon>
        <taxon>Viridiplantae</taxon>
        <taxon>Chlorophyta</taxon>
        <taxon>core chlorophytes</taxon>
        <taxon>Trebouxiophyceae</taxon>
        <taxon>Trebouxiophyceae incertae sedis</taxon>
        <taxon>Elliptochloris clade</taxon>
        <taxon>Elliptochloris</taxon>
    </lineage>
</organism>
<comment type="caution">
    <text evidence="2">The sequence shown here is derived from an EMBL/GenBank/DDBJ whole genome shotgun (WGS) entry which is preliminary data.</text>
</comment>
<dbReference type="EMBL" id="JALJOU010000057">
    <property type="protein sequence ID" value="KAK9827604.1"/>
    <property type="molecule type" value="Genomic_DNA"/>
</dbReference>
<evidence type="ECO:0000259" key="1">
    <source>
        <dbReference type="Pfam" id="PF08351"/>
    </source>
</evidence>
<keyword evidence="3" id="KW-1185">Reference proteome</keyword>
<evidence type="ECO:0000313" key="2">
    <source>
        <dbReference type="EMBL" id="KAK9827604.1"/>
    </source>
</evidence>
<dbReference type="InterPro" id="IPR032672">
    <property type="entry name" value="TmcA/NAT10/Kre33"/>
</dbReference>
<evidence type="ECO:0000313" key="3">
    <source>
        <dbReference type="Proteomes" id="UP001445335"/>
    </source>
</evidence>
<dbReference type="AlphaFoldDB" id="A0AAW1R1X3"/>
<protein>
    <recommendedName>
        <fullName evidence="1">TmcA/NAT10 N-terminal domain-containing protein</fullName>
    </recommendedName>
</protein>
<dbReference type="Proteomes" id="UP001445335">
    <property type="component" value="Unassembled WGS sequence"/>
</dbReference>
<dbReference type="GO" id="GO:1990883">
    <property type="term" value="F:18S rRNA cytidine N-acetyltransferase activity"/>
    <property type="evidence" value="ECO:0007669"/>
    <property type="project" value="TreeGrafter"/>
</dbReference>
<feature type="non-terminal residue" evidence="2">
    <location>
        <position position="179"/>
    </location>
</feature>
<dbReference type="GO" id="GO:0030686">
    <property type="term" value="C:90S preribosome"/>
    <property type="evidence" value="ECO:0007669"/>
    <property type="project" value="TreeGrafter"/>
</dbReference>
<dbReference type="GO" id="GO:0000049">
    <property type="term" value="F:tRNA binding"/>
    <property type="evidence" value="ECO:0007669"/>
    <property type="project" value="TreeGrafter"/>
</dbReference>
<dbReference type="PANTHER" id="PTHR10925:SF5">
    <property type="entry name" value="RNA CYTIDINE ACETYLTRANSFERASE"/>
    <property type="match status" value="1"/>
</dbReference>
<sequence length="179" mass="20730">MRKKVDSRIRTLVENCVKLRHRALFVIIGDKGRDQVVNLHYMLSKTVVKARPSVLWCYKKELHLSSHRKKRTRQIKKMMQRGLLDPEKEDPFSLFVASTNIRYCFYHDTHKILGNTFGMCVLQDFEALTPNLLARTMETVEGGGIVVLLLSTLRSLTQLFTLTMDVHARLCTESHQEVT</sequence>
<proteinExistence type="predicted"/>
<gene>
    <name evidence="2" type="ORF">WJX81_004088</name>
</gene>
<dbReference type="Gene3D" id="3.40.50.11040">
    <property type="match status" value="1"/>
</dbReference>
<dbReference type="Pfam" id="PF08351">
    <property type="entry name" value="TmcA_N"/>
    <property type="match status" value="1"/>
</dbReference>
<dbReference type="GO" id="GO:0005730">
    <property type="term" value="C:nucleolus"/>
    <property type="evidence" value="ECO:0007669"/>
    <property type="project" value="TreeGrafter"/>
</dbReference>